<sequence>MDTENSNTRITRPGQRSGVRLYGALAGLMITTFLVALDVTIIATAIPSILSAFRTTGDIGWYGAAYSLTLCSLQPVIGKCASLFPLRTVYQLSLAIFLLGSLICATATSRIMFLTARGIAGAGAAGLSTGGLSIIAAMAPVDKRPMFTSLVLSLYAIGTVIAPVLGGVLTEKVSWRWCFYINLPCGAISVICSVLYPKVPQTTLLQSQPSVQVASIKRRLQELDVLGCLLFMGSVILTLMALQWGGHTYPWSSSTIIGLFVGSVLGFMIFLVFQIYKREKAMLPYEVMSERTVTLGAASAFLLYAAFIPPIYYLPEWFQVIKGSTPLESGILMLPSVGCQVIARLTGYHNPWFLLGTAIFCTAAGLFTTMSEHSTQISHYVSFEILQGLGSGLAAQAPLLITQTFLAGRAEHIPMAMSLIVFSQYFGGAVSQGIAGALFENRLSHGLAGVGLTGAQVNILLAAGNAHVNRVIAELFPDHQAVLLGVYNDSLTSVFWVSVTAGILAVLAFLGVTWVKLENPGSSDDGVKG</sequence>
<keyword evidence="8" id="KW-1185">Reference proteome</keyword>
<feature type="transmembrane region" description="Helical" evidence="5">
    <location>
        <begin position="59"/>
        <end position="77"/>
    </location>
</feature>
<feature type="transmembrane region" description="Helical" evidence="5">
    <location>
        <begin position="89"/>
        <end position="113"/>
    </location>
</feature>
<dbReference type="PRINTS" id="PR01036">
    <property type="entry name" value="TCRTETB"/>
</dbReference>
<proteinExistence type="predicted"/>
<dbReference type="Proteomes" id="UP000325945">
    <property type="component" value="Unassembled WGS sequence"/>
</dbReference>
<evidence type="ECO:0000256" key="3">
    <source>
        <dbReference type="ARBA" id="ARBA00022989"/>
    </source>
</evidence>
<evidence type="ECO:0000256" key="2">
    <source>
        <dbReference type="ARBA" id="ARBA00022692"/>
    </source>
</evidence>
<evidence type="ECO:0000256" key="4">
    <source>
        <dbReference type="ARBA" id="ARBA00023136"/>
    </source>
</evidence>
<feature type="transmembrane region" description="Helical" evidence="5">
    <location>
        <begin position="419"/>
        <end position="439"/>
    </location>
</feature>
<dbReference type="InterPro" id="IPR011701">
    <property type="entry name" value="MFS"/>
</dbReference>
<dbReference type="GO" id="GO:0022857">
    <property type="term" value="F:transmembrane transporter activity"/>
    <property type="evidence" value="ECO:0007669"/>
    <property type="project" value="InterPro"/>
</dbReference>
<dbReference type="InterPro" id="IPR020846">
    <property type="entry name" value="MFS_dom"/>
</dbReference>
<dbReference type="Pfam" id="PF07690">
    <property type="entry name" value="MFS_1"/>
    <property type="match status" value="1"/>
</dbReference>
<dbReference type="EMBL" id="ML741766">
    <property type="protein sequence ID" value="KAE8332249.1"/>
    <property type="molecule type" value="Genomic_DNA"/>
</dbReference>
<protein>
    <submittedName>
        <fullName evidence="7">Major facilitator superfamily domain-containing protein</fullName>
    </submittedName>
</protein>
<dbReference type="SUPFAM" id="SSF103473">
    <property type="entry name" value="MFS general substrate transporter"/>
    <property type="match status" value="1"/>
</dbReference>
<name>A0A5N6XJE8_9EURO</name>
<reference evidence="8" key="1">
    <citation type="submission" date="2019-04" db="EMBL/GenBank/DDBJ databases">
        <title>Friends and foes A comparative genomics studyof 23 Aspergillus species from section Flavi.</title>
        <authorList>
            <consortium name="DOE Joint Genome Institute"/>
            <person name="Kjaerbolling I."/>
            <person name="Vesth T."/>
            <person name="Frisvad J.C."/>
            <person name="Nybo J.L."/>
            <person name="Theobald S."/>
            <person name="Kildgaard S."/>
            <person name="Isbrandt T."/>
            <person name="Kuo A."/>
            <person name="Sato A."/>
            <person name="Lyhne E.K."/>
            <person name="Kogle M.E."/>
            <person name="Wiebenga A."/>
            <person name="Kun R.S."/>
            <person name="Lubbers R.J."/>
            <person name="Makela M.R."/>
            <person name="Barry K."/>
            <person name="Chovatia M."/>
            <person name="Clum A."/>
            <person name="Daum C."/>
            <person name="Haridas S."/>
            <person name="He G."/>
            <person name="LaButti K."/>
            <person name="Lipzen A."/>
            <person name="Mondo S."/>
            <person name="Riley R."/>
            <person name="Salamov A."/>
            <person name="Simmons B.A."/>
            <person name="Magnuson J.K."/>
            <person name="Henrissat B."/>
            <person name="Mortensen U.H."/>
            <person name="Larsen T.O."/>
            <person name="Devries R.P."/>
            <person name="Grigoriev I.V."/>
            <person name="Machida M."/>
            <person name="Baker S.E."/>
            <person name="Andersen M.R."/>
        </authorList>
    </citation>
    <scope>NUCLEOTIDE SEQUENCE [LARGE SCALE GENOMIC DNA]</scope>
    <source>
        <strain evidence="8">CBS 130017</strain>
    </source>
</reference>
<evidence type="ECO:0000256" key="1">
    <source>
        <dbReference type="ARBA" id="ARBA00004141"/>
    </source>
</evidence>
<feature type="transmembrane region" description="Helical" evidence="5">
    <location>
        <begin position="21"/>
        <end position="47"/>
    </location>
</feature>
<dbReference type="PROSITE" id="PS50850">
    <property type="entry name" value="MFS"/>
    <property type="match status" value="1"/>
</dbReference>
<feature type="transmembrane region" description="Helical" evidence="5">
    <location>
        <begin position="146"/>
        <end position="168"/>
    </location>
</feature>
<evidence type="ECO:0000256" key="5">
    <source>
        <dbReference type="SAM" id="Phobius"/>
    </source>
</evidence>
<feature type="transmembrane region" description="Helical" evidence="5">
    <location>
        <begin position="385"/>
        <end position="407"/>
    </location>
</feature>
<accession>A0A5N6XJE8</accession>
<organism evidence="7 8">
    <name type="scientific">Aspergillus sergii</name>
    <dbReference type="NCBI Taxonomy" id="1034303"/>
    <lineage>
        <taxon>Eukaryota</taxon>
        <taxon>Fungi</taxon>
        <taxon>Dikarya</taxon>
        <taxon>Ascomycota</taxon>
        <taxon>Pezizomycotina</taxon>
        <taxon>Eurotiomycetes</taxon>
        <taxon>Eurotiomycetidae</taxon>
        <taxon>Eurotiales</taxon>
        <taxon>Aspergillaceae</taxon>
        <taxon>Aspergillus</taxon>
        <taxon>Aspergillus subgen. Circumdati</taxon>
    </lineage>
</organism>
<feature type="transmembrane region" description="Helical" evidence="5">
    <location>
        <begin position="251"/>
        <end position="273"/>
    </location>
</feature>
<dbReference type="GO" id="GO:0005886">
    <property type="term" value="C:plasma membrane"/>
    <property type="evidence" value="ECO:0007669"/>
    <property type="project" value="TreeGrafter"/>
</dbReference>
<dbReference type="AlphaFoldDB" id="A0A5N6XJE8"/>
<comment type="subcellular location">
    <subcellularLocation>
        <location evidence="1">Membrane</location>
        <topology evidence="1">Multi-pass membrane protein</topology>
    </subcellularLocation>
</comment>
<feature type="transmembrane region" description="Helical" evidence="5">
    <location>
        <begin position="494"/>
        <end position="515"/>
    </location>
</feature>
<feature type="transmembrane region" description="Helical" evidence="5">
    <location>
        <begin position="225"/>
        <end position="245"/>
    </location>
</feature>
<dbReference type="InterPro" id="IPR036259">
    <property type="entry name" value="MFS_trans_sf"/>
</dbReference>
<feature type="transmembrane region" description="Helical" evidence="5">
    <location>
        <begin position="174"/>
        <end position="196"/>
    </location>
</feature>
<keyword evidence="3 5" id="KW-1133">Transmembrane helix</keyword>
<evidence type="ECO:0000313" key="7">
    <source>
        <dbReference type="EMBL" id="KAE8332249.1"/>
    </source>
</evidence>
<evidence type="ECO:0000313" key="8">
    <source>
        <dbReference type="Proteomes" id="UP000325945"/>
    </source>
</evidence>
<dbReference type="PANTHER" id="PTHR23501:SF198">
    <property type="entry name" value="AZOLE RESISTANCE PROTEIN 1-RELATED"/>
    <property type="match status" value="1"/>
</dbReference>
<feature type="transmembrane region" description="Helical" evidence="5">
    <location>
        <begin position="293"/>
        <end position="314"/>
    </location>
</feature>
<feature type="transmembrane region" description="Helical" evidence="5">
    <location>
        <begin position="119"/>
        <end position="139"/>
    </location>
</feature>
<keyword evidence="4 5" id="KW-0472">Membrane</keyword>
<keyword evidence="2 5" id="KW-0812">Transmembrane</keyword>
<feature type="transmembrane region" description="Helical" evidence="5">
    <location>
        <begin position="352"/>
        <end position="370"/>
    </location>
</feature>
<gene>
    <name evidence="7" type="ORF">BDV39DRAFT_217233</name>
</gene>
<evidence type="ECO:0000259" key="6">
    <source>
        <dbReference type="PROSITE" id="PS50850"/>
    </source>
</evidence>
<dbReference type="PANTHER" id="PTHR23501">
    <property type="entry name" value="MAJOR FACILITATOR SUPERFAMILY"/>
    <property type="match status" value="1"/>
</dbReference>
<dbReference type="Gene3D" id="1.20.1250.20">
    <property type="entry name" value="MFS general substrate transporter like domains"/>
    <property type="match status" value="2"/>
</dbReference>
<feature type="domain" description="Major facilitator superfamily (MFS) profile" evidence="6">
    <location>
        <begin position="24"/>
        <end position="481"/>
    </location>
</feature>